<feature type="binding site" evidence="2">
    <location>
        <position position="224"/>
    </location>
    <ligand>
        <name>Mg(2+)</name>
        <dbReference type="ChEBI" id="CHEBI:18420"/>
        <label>3</label>
    </ligand>
</feature>
<dbReference type="InterPro" id="IPR036921">
    <property type="entry name" value="PurM-like_N_sf"/>
</dbReference>
<dbReference type="Pfam" id="PF00586">
    <property type="entry name" value="AIRS"/>
    <property type="match status" value="1"/>
</dbReference>
<dbReference type="InterPro" id="IPR010918">
    <property type="entry name" value="PurM-like_C_dom"/>
</dbReference>
<feature type="binding site" evidence="2">
    <location>
        <position position="47"/>
    </location>
    <ligand>
        <name>Mg(2+)</name>
        <dbReference type="ChEBI" id="CHEBI:18420"/>
        <label>4</label>
    </ligand>
</feature>
<dbReference type="EC" id="2.7.4.16" evidence="2"/>
<accession>A0A2A5B5S3</accession>
<dbReference type="PANTHER" id="PTHR30270:SF0">
    <property type="entry name" value="THIAMINE-MONOPHOSPHATE KINASE"/>
    <property type="match status" value="1"/>
</dbReference>
<dbReference type="HAMAP" id="MF_02128">
    <property type="entry name" value="TMP_kinase"/>
    <property type="match status" value="1"/>
</dbReference>
<dbReference type="EMBL" id="NVVJ01000009">
    <property type="protein sequence ID" value="PCJ26842.1"/>
    <property type="molecule type" value="Genomic_DNA"/>
</dbReference>
<feature type="domain" description="PurM-like N-terminal" evidence="3">
    <location>
        <begin position="30"/>
        <end position="138"/>
    </location>
</feature>
<comment type="caution">
    <text evidence="2">Lacks conserved residue(s) required for the propagation of feature annotation.</text>
</comment>
<dbReference type="InterPro" id="IPR016188">
    <property type="entry name" value="PurM-like_N"/>
</dbReference>
<evidence type="ECO:0000256" key="2">
    <source>
        <dbReference type="HAMAP-Rule" id="MF_02128"/>
    </source>
</evidence>
<keyword evidence="1 2" id="KW-0784">Thiamine biosynthesis</keyword>
<dbReference type="AlphaFoldDB" id="A0A2A5B5S3"/>
<dbReference type="InterPro" id="IPR006283">
    <property type="entry name" value="ThiL-like"/>
</dbReference>
<gene>
    <name evidence="2 5" type="primary">thiL</name>
    <name evidence="5" type="ORF">COA96_04230</name>
</gene>
<comment type="function">
    <text evidence="2">Catalyzes the ATP-dependent phosphorylation of thiamine-monophosphate (TMP) to form thiamine-pyrophosphate (TPP), the active form of vitamin B1.</text>
</comment>
<evidence type="ECO:0000256" key="1">
    <source>
        <dbReference type="ARBA" id="ARBA00022977"/>
    </source>
</evidence>
<keyword evidence="2" id="KW-0460">Magnesium</keyword>
<dbReference type="Gene3D" id="3.30.1330.10">
    <property type="entry name" value="PurM-like, N-terminal domain"/>
    <property type="match status" value="1"/>
</dbReference>
<dbReference type="GO" id="GO:0009228">
    <property type="term" value="P:thiamine biosynthetic process"/>
    <property type="evidence" value="ECO:0007669"/>
    <property type="project" value="UniProtKB-KW"/>
</dbReference>
<feature type="binding site" evidence="2">
    <location>
        <position position="77"/>
    </location>
    <ligand>
        <name>Mg(2+)</name>
        <dbReference type="ChEBI" id="CHEBI:18420"/>
        <label>2</label>
    </ligand>
</feature>
<feature type="binding site" evidence="2">
    <location>
        <position position="275"/>
    </location>
    <ligand>
        <name>substrate</name>
    </ligand>
</feature>
<feature type="binding site" evidence="2">
    <location>
        <begin position="123"/>
        <end position="124"/>
    </location>
    <ligand>
        <name>ATP</name>
        <dbReference type="ChEBI" id="CHEBI:30616"/>
    </ligand>
</feature>
<dbReference type="Proteomes" id="UP000218327">
    <property type="component" value="Unassembled WGS sequence"/>
</dbReference>
<feature type="binding site" evidence="2">
    <location>
        <position position="49"/>
    </location>
    <ligand>
        <name>Mg(2+)</name>
        <dbReference type="ChEBI" id="CHEBI:18420"/>
        <label>1</label>
    </ligand>
</feature>
<feature type="binding site" evidence="2">
    <location>
        <position position="56"/>
    </location>
    <ligand>
        <name>substrate</name>
    </ligand>
</feature>
<dbReference type="SUPFAM" id="SSF56042">
    <property type="entry name" value="PurM C-terminal domain-like"/>
    <property type="match status" value="1"/>
</dbReference>
<comment type="pathway">
    <text evidence="2">Cofactor biosynthesis; thiamine diphosphate biosynthesis; thiamine diphosphate from thiamine phosphate: step 1/1.</text>
</comment>
<feature type="binding site" evidence="2">
    <location>
        <position position="227"/>
    </location>
    <ligand>
        <name>Mg(2+)</name>
        <dbReference type="ChEBI" id="CHEBI:18420"/>
        <label>5</label>
    </ligand>
</feature>
<feature type="binding site" evidence="2">
    <location>
        <position position="32"/>
    </location>
    <ligand>
        <name>Mg(2+)</name>
        <dbReference type="ChEBI" id="CHEBI:18420"/>
        <label>4</label>
    </ligand>
</feature>
<comment type="catalytic activity">
    <reaction evidence="2">
        <text>thiamine phosphate + ATP = thiamine diphosphate + ADP</text>
        <dbReference type="Rhea" id="RHEA:15913"/>
        <dbReference type="ChEBI" id="CHEBI:30616"/>
        <dbReference type="ChEBI" id="CHEBI:37575"/>
        <dbReference type="ChEBI" id="CHEBI:58937"/>
        <dbReference type="ChEBI" id="CHEBI:456216"/>
        <dbReference type="EC" id="2.7.4.16"/>
    </reaction>
</comment>
<feature type="binding site" evidence="2">
    <location>
        <position position="77"/>
    </location>
    <ligand>
        <name>Mg(2+)</name>
        <dbReference type="ChEBI" id="CHEBI:18420"/>
        <label>4</label>
    </ligand>
</feature>
<dbReference type="PANTHER" id="PTHR30270">
    <property type="entry name" value="THIAMINE-MONOPHOSPHATE KINASE"/>
    <property type="match status" value="1"/>
</dbReference>
<comment type="miscellaneous">
    <text evidence="2">Reaction mechanism of ThiL seems to utilize a direct, inline transfer of the gamma-phosphate of ATP to TMP rather than a phosphorylated enzyme intermediate.</text>
</comment>
<evidence type="ECO:0000313" key="5">
    <source>
        <dbReference type="EMBL" id="PCJ26842.1"/>
    </source>
</evidence>
<dbReference type="GO" id="GO:0005524">
    <property type="term" value="F:ATP binding"/>
    <property type="evidence" value="ECO:0007669"/>
    <property type="project" value="UniProtKB-UniRule"/>
</dbReference>
<comment type="similarity">
    <text evidence="2">Belongs to the thiamine-monophosphate kinase family.</text>
</comment>
<name>A0A2A5B5S3_9GAMM</name>
<keyword evidence="2" id="KW-0479">Metal-binding</keyword>
<dbReference type="Gene3D" id="3.90.650.10">
    <property type="entry name" value="PurM-like C-terminal domain"/>
    <property type="match status" value="1"/>
</dbReference>
<keyword evidence="2" id="KW-0808">Transferase</keyword>
<dbReference type="GO" id="GO:0009030">
    <property type="term" value="F:thiamine-phosphate kinase activity"/>
    <property type="evidence" value="ECO:0007669"/>
    <property type="project" value="UniProtKB-UniRule"/>
</dbReference>
<feature type="binding site" evidence="2">
    <location>
        <position position="331"/>
    </location>
    <ligand>
        <name>substrate</name>
    </ligand>
</feature>
<dbReference type="InterPro" id="IPR036676">
    <property type="entry name" value="PurM-like_C_sf"/>
</dbReference>
<keyword evidence="2" id="KW-0067">ATP-binding</keyword>
<dbReference type="UniPathway" id="UPA00060">
    <property type="reaction ID" value="UER00142"/>
</dbReference>
<evidence type="ECO:0000259" key="4">
    <source>
        <dbReference type="Pfam" id="PF02769"/>
    </source>
</evidence>
<reference evidence="6" key="1">
    <citation type="submission" date="2017-08" db="EMBL/GenBank/DDBJ databases">
        <title>A dynamic microbial community with high functional redundancy inhabits the cold, oxic subseafloor aquifer.</title>
        <authorList>
            <person name="Tully B.J."/>
            <person name="Wheat C.G."/>
            <person name="Glazer B.T."/>
            <person name="Huber J.A."/>
        </authorList>
    </citation>
    <scope>NUCLEOTIDE SEQUENCE [LARGE SCALE GENOMIC DNA]</scope>
</reference>
<dbReference type="Pfam" id="PF02769">
    <property type="entry name" value="AIRS_C"/>
    <property type="match status" value="1"/>
</dbReference>
<proteinExistence type="inferred from homology"/>
<feature type="binding site" evidence="2">
    <location>
        <position position="148"/>
    </location>
    <ligand>
        <name>ATP</name>
        <dbReference type="ChEBI" id="CHEBI:30616"/>
    </ligand>
</feature>
<dbReference type="NCBIfam" id="TIGR01379">
    <property type="entry name" value="thiL"/>
    <property type="match status" value="1"/>
</dbReference>
<feature type="domain" description="PurM-like C-terminal" evidence="4">
    <location>
        <begin position="153"/>
        <end position="315"/>
    </location>
</feature>
<comment type="caution">
    <text evidence="5">The sequence shown here is derived from an EMBL/GenBank/DDBJ whole genome shotgun (WGS) entry which is preliminary data.</text>
</comment>
<protein>
    <recommendedName>
        <fullName evidence="2">Thiamine-monophosphate kinase</fullName>
        <shortName evidence="2">TMP kinase</shortName>
        <shortName evidence="2">Thiamine-phosphate kinase</shortName>
        <ecNumber evidence="2">2.7.4.16</ecNumber>
    </recommendedName>
</protein>
<dbReference type="GO" id="GO:0009229">
    <property type="term" value="P:thiamine diphosphate biosynthetic process"/>
    <property type="evidence" value="ECO:0007669"/>
    <property type="project" value="UniProtKB-UniRule"/>
</dbReference>
<dbReference type="CDD" id="cd02194">
    <property type="entry name" value="ThiL"/>
    <property type="match status" value="1"/>
</dbReference>
<feature type="binding site" evidence="2">
    <location>
        <position position="49"/>
    </location>
    <ligand>
        <name>Mg(2+)</name>
        <dbReference type="ChEBI" id="CHEBI:18420"/>
        <label>2</label>
    </ligand>
</feature>
<dbReference type="PIRSF" id="PIRSF005303">
    <property type="entry name" value="Thiam_monoph_kin"/>
    <property type="match status" value="1"/>
</dbReference>
<evidence type="ECO:0000313" key="6">
    <source>
        <dbReference type="Proteomes" id="UP000218327"/>
    </source>
</evidence>
<sequence length="334" mass="35586">MYQSEFEIIRRYFVDSGLYFTAPGIELGIGDDAALLHIPQGKLLAISMDVLVEAVHFPVAADAGLLANRALAVNLSDLAAMAAEPFCFTLGLVLPSNNEQWLEGFSQGLLPLAKKYNCPLVGGDISRGPLSICIQVQGLCDKDKAVKRSGAVVGDKIYVSGTLGDGAIALASLGLKSHLGVSFAMEDESQSSSFHQYFKNAYYKPEPRIELATECATLLTSNIDISDGLLGDLAHIIDASDVGAQLLVHRIPYSEAALCCMSAENRLMAALHGGDDYELCCTVAPQNCEKFEKKATQLGARVTCIGEIVAGSGIRCLDESGTLVNTEAGSYLHF</sequence>
<keyword evidence="2" id="KW-0547">Nucleotide-binding</keyword>
<keyword evidence="2 5" id="KW-0418">Kinase</keyword>
<feature type="binding site" evidence="2">
    <location>
        <position position="77"/>
    </location>
    <ligand>
        <name>Mg(2+)</name>
        <dbReference type="ChEBI" id="CHEBI:18420"/>
        <label>3</label>
    </ligand>
</feature>
<organism evidence="5 6">
    <name type="scientific">SAR86 cluster bacterium</name>
    <dbReference type="NCBI Taxonomy" id="2030880"/>
    <lineage>
        <taxon>Bacteria</taxon>
        <taxon>Pseudomonadati</taxon>
        <taxon>Pseudomonadota</taxon>
        <taxon>Gammaproteobacteria</taxon>
        <taxon>SAR86 cluster</taxon>
    </lineage>
</organism>
<feature type="binding site" evidence="2">
    <location>
        <position position="124"/>
    </location>
    <ligand>
        <name>Mg(2+)</name>
        <dbReference type="ChEBI" id="CHEBI:18420"/>
        <label>1</label>
    </ligand>
</feature>
<feature type="binding site" evidence="2">
    <location>
        <position position="226"/>
    </location>
    <ligand>
        <name>ATP</name>
        <dbReference type="ChEBI" id="CHEBI:30616"/>
    </ligand>
</feature>
<dbReference type="SUPFAM" id="SSF55326">
    <property type="entry name" value="PurM N-terminal domain-like"/>
    <property type="match status" value="1"/>
</dbReference>
<feature type="binding site" evidence="2">
    <location>
        <position position="32"/>
    </location>
    <ligand>
        <name>Mg(2+)</name>
        <dbReference type="ChEBI" id="CHEBI:18420"/>
        <label>3</label>
    </ligand>
</feature>
<dbReference type="GO" id="GO:0000287">
    <property type="term" value="F:magnesium ion binding"/>
    <property type="evidence" value="ECO:0007669"/>
    <property type="project" value="UniProtKB-UniRule"/>
</dbReference>
<evidence type="ECO:0000259" key="3">
    <source>
        <dbReference type="Pfam" id="PF00586"/>
    </source>
</evidence>